<evidence type="ECO:0000259" key="9">
    <source>
        <dbReference type="PROSITE" id="PS51296"/>
    </source>
</evidence>
<dbReference type="InterPro" id="IPR036922">
    <property type="entry name" value="Rieske_2Fe-2S_sf"/>
</dbReference>
<evidence type="ECO:0000256" key="5">
    <source>
        <dbReference type="ARBA" id="ARBA00023014"/>
    </source>
</evidence>
<dbReference type="PROSITE" id="PS51296">
    <property type="entry name" value="RIESKE"/>
    <property type="match status" value="1"/>
</dbReference>
<dbReference type="PROSITE" id="PS51300">
    <property type="entry name" value="NIRD"/>
    <property type="match status" value="1"/>
</dbReference>
<dbReference type="Pfam" id="PF13806">
    <property type="entry name" value="Rieske_2"/>
    <property type="match status" value="1"/>
</dbReference>
<accession>A0A4Z1ACE2</accession>
<feature type="domain" description="Rieske" evidence="9">
    <location>
        <begin position="11"/>
        <end position="112"/>
    </location>
</feature>
<dbReference type="PANTHER" id="PTHR21496">
    <property type="entry name" value="FERREDOXIN-RELATED"/>
    <property type="match status" value="1"/>
</dbReference>
<dbReference type="AlphaFoldDB" id="A0A4Z1ACE2"/>
<dbReference type="EMBL" id="RQGH01000006">
    <property type="protein sequence ID" value="TGL75976.1"/>
    <property type="molecule type" value="Genomic_DNA"/>
</dbReference>
<dbReference type="CDD" id="cd03529">
    <property type="entry name" value="Rieske_NirD"/>
    <property type="match status" value="1"/>
</dbReference>
<dbReference type="GO" id="GO:0042128">
    <property type="term" value="P:nitrate assimilation"/>
    <property type="evidence" value="ECO:0007669"/>
    <property type="project" value="UniProtKB-KW"/>
</dbReference>
<keyword evidence="5" id="KW-0411">Iron-sulfur</keyword>
<dbReference type="InterPro" id="IPR012748">
    <property type="entry name" value="Rieske-like_NirD"/>
</dbReference>
<evidence type="ECO:0000256" key="2">
    <source>
        <dbReference type="ARBA" id="ARBA00022723"/>
    </source>
</evidence>
<reference evidence="10" key="1">
    <citation type="journal article" date="2019" name="PLoS Negl. Trop. Dis.">
        <title>Revisiting the worldwide diversity of Leptospira species in the environment.</title>
        <authorList>
            <person name="Vincent A.T."/>
            <person name="Schiettekatte O."/>
            <person name="Bourhy P."/>
            <person name="Veyrier F.J."/>
            <person name="Picardeau M."/>
        </authorList>
    </citation>
    <scope>NUCLEOTIDE SEQUENCE [LARGE SCALE GENOMIC DNA]</scope>
    <source>
        <strain evidence="10">201702451</strain>
    </source>
</reference>
<evidence type="ECO:0000256" key="6">
    <source>
        <dbReference type="ARBA" id="ARBA00023063"/>
    </source>
</evidence>
<evidence type="ECO:0000256" key="3">
    <source>
        <dbReference type="ARBA" id="ARBA00023002"/>
    </source>
</evidence>
<keyword evidence="11" id="KW-1185">Reference proteome</keyword>
<dbReference type="PANTHER" id="PTHR21496:SF0">
    <property type="entry name" value="RIESKE DOMAIN-CONTAINING PROTEIN"/>
    <property type="match status" value="1"/>
</dbReference>
<keyword evidence="6" id="KW-0534">Nitrate assimilation</keyword>
<dbReference type="InterPro" id="IPR017941">
    <property type="entry name" value="Rieske_2Fe-2S"/>
</dbReference>
<gene>
    <name evidence="10" type="primary">nirD</name>
    <name evidence="10" type="ORF">EHQ62_01110</name>
</gene>
<dbReference type="GO" id="GO:0051537">
    <property type="term" value="F:2 iron, 2 sulfur cluster binding"/>
    <property type="evidence" value="ECO:0007669"/>
    <property type="project" value="UniProtKB-KW"/>
</dbReference>
<keyword evidence="3" id="KW-0560">Oxidoreductase</keyword>
<evidence type="ECO:0000256" key="7">
    <source>
        <dbReference type="ARBA" id="ARBA00034078"/>
    </source>
</evidence>
<evidence type="ECO:0000256" key="1">
    <source>
        <dbReference type="ARBA" id="ARBA00022714"/>
    </source>
</evidence>
<comment type="cofactor">
    <cofactor evidence="7">
        <name>[2Fe-2S] cluster</name>
        <dbReference type="ChEBI" id="CHEBI:190135"/>
    </cofactor>
</comment>
<organism evidence="10 11">
    <name type="scientific">Leptospira jelokensis</name>
    <dbReference type="NCBI Taxonomy" id="2484931"/>
    <lineage>
        <taxon>Bacteria</taxon>
        <taxon>Pseudomonadati</taxon>
        <taxon>Spirochaetota</taxon>
        <taxon>Spirochaetia</taxon>
        <taxon>Leptospirales</taxon>
        <taxon>Leptospiraceae</taxon>
        <taxon>Leptospira</taxon>
    </lineage>
</organism>
<evidence type="ECO:0000313" key="11">
    <source>
        <dbReference type="Proteomes" id="UP000297567"/>
    </source>
</evidence>
<dbReference type="NCBIfam" id="TIGR02378">
    <property type="entry name" value="nirD_assim_sml"/>
    <property type="match status" value="1"/>
</dbReference>
<comment type="similarity">
    <text evidence="8">Belongs to the bacterial ring-hydroxylating dioxygenase ferredoxin component family.</text>
</comment>
<evidence type="ECO:0000313" key="10">
    <source>
        <dbReference type="EMBL" id="TGL75976.1"/>
    </source>
</evidence>
<evidence type="ECO:0000256" key="4">
    <source>
        <dbReference type="ARBA" id="ARBA00023004"/>
    </source>
</evidence>
<keyword evidence="4" id="KW-0408">Iron</keyword>
<evidence type="ECO:0000256" key="8">
    <source>
        <dbReference type="ARBA" id="ARBA00038001"/>
    </source>
</evidence>
<dbReference type="RefSeq" id="WP_135640430.1">
    <property type="nucleotide sequence ID" value="NZ_RQGH01000006.1"/>
</dbReference>
<keyword evidence="2" id="KW-0479">Metal-binding</keyword>
<keyword evidence="1" id="KW-0001">2Fe-2S</keyword>
<name>A0A4Z1ACE2_9LEPT</name>
<protein>
    <submittedName>
        <fullName evidence="10">Nitrite reductase small subunit NirD</fullName>
    </submittedName>
</protein>
<sequence length="126" mass="13905">MQTNQNTKEKVFIGPIADFEKEGGVSAKIGTKQIAIFYFESKNEWYACDNACPHTGDMVLSRGLLGDANGEPKVVCPLHKRNFSLQSGECLSDEKYKVNLYQVIVENGSVYLEIDPSLLQSTGLPS</sequence>
<proteinExistence type="inferred from homology"/>
<dbReference type="GO" id="GO:0008942">
    <property type="term" value="F:nitrite reductase [NAD(P)H] activity"/>
    <property type="evidence" value="ECO:0007669"/>
    <property type="project" value="InterPro"/>
</dbReference>
<comment type="caution">
    <text evidence="10">The sequence shown here is derived from an EMBL/GenBank/DDBJ whole genome shotgun (WGS) entry which is preliminary data.</text>
</comment>
<dbReference type="Gene3D" id="2.102.10.10">
    <property type="entry name" value="Rieske [2Fe-2S] iron-sulphur domain"/>
    <property type="match status" value="1"/>
</dbReference>
<dbReference type="GO" id="GO:0046872">
    <property type="term" value="F:metal ion binding"/>
    <property type="evidence" value="ECO:0007669"/>
    <property type="project" value="UniProtKB-KW"/>
</dbReference>
<dbReference type="Proteomes" id="UP000297567">
    <property type="component" value="Unassembled WGS sequence"/>
</dbReference>
<dbReference type="SUPFAM" id="SSF50022">
    <property type="entry name" value="ISP domain"/>
    <property type="match status" value="1"/>
</dbReference>